<gene>
    <name evidence="1" type="ORF">N7460_000516</name>
</gene>
<protein>
    <submittedName>
        <fullName evidence="1">Uncharacterized protein</fullName>
    </submittedName>
</protein>
<reference evidence="1" key="2">
    <citation type="submission" date="2023-01" db="EMBL/GenBank/DDBJ databases">
        <authorList>
            <person name="Petersen C."/>
        </authorList>
    </citation>
    <scope>NUCLEOTIDE SEQUENCE</scope>
    <source>
        <strain evidence="1">IBT 15450</strain>
    </source>
</reference>
<evidence type="ECO:0000313" key="2">
    <source>
        <dbReference type="Proteomes" id="UP001219568"/>
    </source>
</evidence>
<sequence length="230" mass="25132">MYRVVEGGTKTTSRAPTPLVQQIVRGKTRTMLDTNFAPLQGEWLEAVDVEEYLEERGIYIRNAVSNSMTSTDETFYEKYVPDSEQNTPMLALSGAVPGKKLAWTINDNTLSQLGSMERPPSASLSADFHGHEPSDYSVFGIPRPRQWLRPTNSQHLPTVMAGVLSSDASSVLQSNFKSQIAQALTEASRITVNLDKLVHILAENAMCLGPVPGIRKAAVDASIRGSIILS</sequence>
<evidence type="ECO:0000313" key="1">
    <source>
        <dbReference type="EMBL" id="KAJ6057242.1"/>
    </source>
</evidence>
<accession>A0AAD6INM7</accession>
<reference evidence="1" key="1">
    <citation type="journal article" date="2023" name="IMA Fungus">
        <title>Comparative genomic study of the Penicillium genus elucidates a diverse pangenome and 15 lateral gene transfer events.</title>
        <authorList>
            <person name="Petersen C."/>
            <person name="Sorensen T."/>
            <person name="Nielsen M.R."/>
            <person name="Sondergaard T.E."/>
            <person name="Sorensen J.L."/>
            <person name="Fitzpatrick D.A."/>
            <person name="Frisvad J.C."/>
            <person name="Nielsen K.L."/>
        </authorList>
    </citation>
    <scope>NUCLEOTIDE SEQUENCE</scope>
    <source>
        <strain evidence="1">IBT 15450</strain>
    </source>
</reference>
<organism evidence="1 2">
    <name type="scientific">Penicillium canescens</name>
    <dbReference type="NCBI Taxonomy" id="5083"/>
    <lineage>
        <taxon>Eukaryota</taxon>
        <taxon>Fungi</taxon>
        <taxon>Dikarya</taxon>
        <taxon>Ascomycota</taxon>
        <taxon>Pezizomycotina</taxon>
        <taxon>Eurotiomycetes</taxon>
        <taxon>Eurotiomycetidae</taxon>
        <taxon>Eurotiales</taxon>
        <taxon>Aspergillaceae</taxon>
        <taxon>Penicillium</taxon>
    </lineage>
</organism>
<dbReference type="AlphaFoldDB" id="A0AAD6INM7"/>
<comment type="caution">
    <text evidence="1">The sequence shown here is derived from an EMBL/GenBank/DDBJ whole genome shotgun (WGS) entry which is preliminary data.</text>
</comment>
<dbReference type="Proteomes" id="UP001219568">
    <property type="component" value="Unassembled WGS sequence"/>
</dbReference>
<dbReference type="EMBL" id="JAQJZL010000001">
    <property type="protein sequence ID" value="KAJ6057242.1"/>
    <property type="molecule type" value="Genomic_DNA"/>
</dbReference>
<proteinExistence type="predicted"/>
<keyword evidence="2" id="KW-1185">Reference proteome</keyword>
<name>A0AAD6INM7_PENCN</name>